<gene>
    <name evidence="2" type="ORF">Ato02nite_010860</name>
</gene>
<name>A0A919T5J2_9ACTN</name>
<accession>A0A919T5J2</accession>
<dbReference type="EMBL" id="BOQN01000012">
    <property type="protein sequence ID" value="GIM89293.1"/>
    <property type="molecule type" value="Genomic_DNA"/>
</dbReference>
<feature type="domain" description="Putative restriction endonuclease" evidence="1">
    <location>
        <begin position="1"/>
        <end position="134"/>
    </location>
</feature>
<dbReference type="CDD" id="cd06260">
    <property type="entry name" value="DUF820-like"/>
    <property type="match status" value="1"/>
</dbReference>
<evidence type="ECO:0000313" key="3">
    <source>
        <dbReference type="Proteomes" id="UP000677082"/>
    </source>
</evidence>
<dbReference type="Proteomes" id="UP000677082">
    <property type="component" value="Unassembled WGS sequence"/>
</dbReference>
<dbReference type="Pfam" id="PF05685">
    <property type="entry name" value="Uma2"/>
    <property type="match status" value="1"/>
</dbReference>
<dbReference type="Gene3D" id="3.90.1570.10">
    <property type="entry name" value="tt1808, chain A"/>
    <property type="match status" value="1"/>
</dbReference>
<evidence type="ECO:0000259" key="1">
    <source>
        <dbReference type="Pfam" id="PF05685"/>
    </source>
</evidence>
<reference evidence="2 3" key="1">
    <citation type="submission" date="2021-03" db="EMBL/GenBank/DDBJ databases">
        <title>Whole genome shotgun sequence of Actinoplanes toevensis NBRC 105298.</title>
        <authorList>
            <person name="Komaki H."/>
            <person name="Tamura T."/>
        </authorList>
    </citation>
    <scope>NUCLEOTIDE SEQUENCE [LARGE SCALE GENOMIC DNA]</scope>
    <source>
        <strain evidence="2 3">NBRC 105298</strain>
    </source>
</reference>
<evidence type="ECO:0000313" key="2">
    <source>
        <dbReference type="EMBL" id="GIM89293.1"/>
    </source>
</evidence>
<dbReference type="PANTHER" id="PTHR35400">
    <property type="entry name" value="SLR1083 PROTEIN"/>
    <property type="match status" value="1"/>
</dbReference>
<proteinExistence type="predicted"/>
<protein>
    <recommendedName>
        <fullName evidence="1">Putative restriction endonuclease domain-containing protein</fullName>
    </recommendedName>
</protein>
<dbReference type="InterPro" id="IPR008538">
    <property type="entry name" value="Uma2"/>
</dbReference>
<organism evidence="2 3">
    <name type="scientific">Paractinoplanes toevensis</name>
    <dbReference type="NCBI Taxonomy" id="571911"/>
    <lineage>
        <taxon>Bacteria</taxon>
        <taxon>Bacillati</taxon>
        <taxon>Actinomycetota</taxon>
        <taxon>Actinomycetes</taxon>
        <taxon>Micromonosporales</taxon>
        <taxon>Micromonosporaceae</taxon>
        <taxon>Paractinoplanes</taxon>
    </lineage>
</organism>
<dbReference type="InterPro" id="IPR012296">
    <property type="entry name" value="Nuclease_put_TT1808"/>
</dbReference>
<comment type="caution">
    <text evidence="2">The sequence shown here is derived from an EMBL/GenBank/DDBJ whole genome shotgun (WGS) entry which is preliminary data.</text>
</comment>
<dbReference type="PANTHER" id="PTHR35400:SF3">
    <property type="entry name" value="SLL1072 PROTEIN"/>
    <property type="match status" value="1"/>
</dbReference>
<keyword evidence="3" id="KW-1185">Reference proteome</keyword>
<dbReference type="SUPFAM" id="SSF52980">
    <property type="entry name" value="Restriction endonuclease-like"/>
    <property type="match status" value="1"/>
</dbReference>
<dbReference type="InterPro" id="IPR011335">
    <property type="entry name" value="Restrct_endonuc-II-like"/>
</dbReference>
<sequence length="146" mass="15739">MPPPDSDHAIIASRLMGWFFAAGVPHNQLLQVLGIRIPGVEVDGGRIPDLTVWAKPLPSGTVYAHTTDLLLAIEIISRGSEAIDKAVKPTEYASAGIPHYWTVARDNAETVTRFRLGPDGAYQEVGQTPLAWLLQTAPTDHVPLPG</sequence>
<dbReference type="AlphaFoldDB" id="A0A919T5J2"/>